<reference evidence="1 2" key="1">
    <citation type="submission" date="2014-04" db="EMBL/GenBank/DDBJ databases">
        <authorList>
            <consortium name="DOE Joint Genome Institute"/>
            <person name="Kuo A."/>
            <person name="Kohler A."/>
            <person name="Nagy L.G."/>
            <person name="Floudas D."/>
            <person name="Copeland A."/>
            <person name="Barry K.W."/>
            <person name="Cichocki N."/>
            <person name="Veneault-Fourrey C."/>
            <person name="LaButti K."/>
            <person name="Lindquist E.A."/>
            <person name="Lipzen A."/>
            <person name="Lundell T."/>
            <person name="Morin E."/>
            <person name="Murat C."/>
            <person name="Sun H."/>
            <person name="Tunlid A."/>
            <person name="Henrissat B."/>
            <person name="Grigoriev I.V."/>
            <person name="Hibbett D.S."/>
            <person name="Martin F."/>
            <person name="Nordberg H.P."/>
            <person name="Cantor M.N."/>
            <person name="Hua S.X."/>
        </authorList>
    </citation>
    <scope>NUCLEOTIDE SEQUENCE [LARGE SCALE GENOMIC DNA]</scope>
    <source>
        <strain evidence="1 2">Foug A</strain>
    </source>
</reference>
<evidence type="ECO:0000313" key="2">
    <source>
        <dbReference type="Proteomes" id="UP000053989"/>
    </source>
</evidence>
<dbReference type="Proteomes" id="UP000053989">
    <property type="component" value="Unassembled WGS sequence"/>
</dbReference>
<dbReference type="EMBL" id="KN822113">
    <property type="protein sequence ID" value="KIM56609.1"/>
    <property type="molecule type" value="Genomic_DNA"/>
</dbReference>
<proteinExistence type="predicted"/>
<keyword evidence="2" id="KW-1185">Reference proteome</keyword>
<dbReference type="AlphaFoldDB" id="A0A0C3DJX5"/>
<name>A0A0C3DJX5_9AGAM</name>
<dbReference type="HOGENOM" id="CLU_1714370_0_0_1"/>
<reference evidence="2" key="2">
    <citation type="submission" date="2015-01" db="EMBL/GenBank/DDBJ databases">
        <title>Evolutionary Origins and Diversification of the Mycorrhizal Mutualists.</title>
        <authorList>
            <consortium name="DOE Joint Genome Institute"/>
            <consortium name="Mycorrhizal Genomics Consortium"/>
            <person name="Kohler A."/>
            <person name="Kuo A."/>
            <person name="Nagy L.G."/>
            <person name="Floudas D."/>
            <person name="Copeland A."/>
            <person name="Barry K.W."/>
            <person name="Cichocki N."/>
            <person name="Veneault-Fourrey C."/>
            <person name="LaButti K."/>
            <person name="Lindquist E.A."/>
            <person name="Lipzen A."/>
            <person name="Lundell T."/>
            <person name="Morin E."/>
            <person name="Murat C."/>
            <person name="Riley R."/>
            <person name="Ohm R."/>
            <person name="Sun H."/>
            <person name="Tunlid A."/>
            <person name="Henrissat B."/>
            <person name="Grigoriev I.V."/>
            <person name="Hibbett D.S."/>
            <person name="Martin F."/>
        </authorList>
    </citation>
    <scope>NUCLEOTIDE SEQUENCE [LARGE SCALE GENOMIC DNA]</scope>
    <source>
        <strain evidence="2">Foug A</strain>
    </source>
</reference>
<protein>
    <submittedName>
        <fullName evidence="1">Uncharacterized protein</fullName>
    </submittedName>
</protein>
<sequence>MIQSGWSLQTTDVDGKGTGIARVILAQQATGCPTALLPPFHYHLYKALSLSCPLWALLVPRVCSTHPYCHSARSLLQRLPSSDVAVDRGHTYYVKPKNGLSLDNVEPLSIRYWSRCGAYLGNEENKNVIQWTWKFVKRGVDAYSTLSPSRFNN</sequence>
<dbReference type="InParanoid" id="A0A0C3DJX5"/>
<gene>
    <name evidence="1" type="ORF">SCLCIDRAFT_235092</name>
</gene>
<evidence type="ECO:0000313" key="1">
    <source>
        <dbReference type="EMBL" id="KIM56609.1"/>
    </source>
</evidence>
<organism evidence="1 2">
    <name type="scientific">Scleroderma citrinum Foug A</name>
    <dbReference type="NCBI Taxonomy" id="1036808"/>
    <lineage>
        <taxon>Eukaryota</taxon>
        <taxon>Fungi</taxon>
        <taxon>Dikarya</taxon>
        <taxon>Basidiomycota</taxon>
        <taxon>Agaricomycotina</taxon>
        <taxon>Agaricomycetes</taxon>
        <taxon>Agaricomycetidae</taxon>
        <taxon>Boletales</taxon>
        <taxon>Sclerodermatineae</taxon>
        <taxon>Sclerodermataceae</taxon>
        <taxon>Scleroderma</taxon>
    </lineage>
</organism>
<accession>A0A0C3DJX5</accession>